<dbReference type="RefSeq" id="WP_306930406.1">
    <property type="nucleotide sequence ID" value="NZ_JAUTBL010000002.1"/>
</dbReference>
<organism evidence="2 3">
    <name type="scientific">Agrobacterium larrymoorei</name>
    <dbReference type="NCBI Taxonomy" id="160699"/>
    <lineage>
        <taxon>Bacteria</taxon>
        <taxon>Pseudomonadati</taxon>
        <taxon>Pseudomonadota</taxon>
        <taxon>Alphaproteobacteria</taxon>
        <taxon>Hyphomicrobiales</taxon>
        <taxon>Rhizobiaceae</taxon>
        <taxon>Rhizobium/Agrobacterium group</taxon>
        <taxon>Agrobacterium</taxon>
    </lineage>
</organism>
<keyword evidence="3" id="KW-1185">Reference proteome</keyword>
<accession>A0ABU0UIE1</accession>
<dbReference type="InterPro" id="IPR029055">
    <property type="entry name" value="Ntn_hydrolases_N"/>
</dbReference>
<keyword evidence="2" id="KW-0647">Proteasome</keyword>
<protein>
    <submittedName>
        <fullName evidence="2">20S proteasome alpha/beta subunit</fullName>
    </submittedName>
</protein>
<name>A0ABU0UIE1_9HYPH</name>
<proteinExistence type="predicted"/>
<evidence type="ECO:0000313" key="2">
    <source>
        <dbReference type="EMBL" id="MDQ1184696.1"/>
    </source>
</evidence>
<dbReference type="GO" id="GO:0000502">
    <property type="term" value="C:proteasome complex"/>
    <property type="evidence" value="ECO:0007669"/>
    <property type="project" value="UniProtKB-KW"/>
</dbReference>
<dbReference type="EMBL" id="JAUTBL010000002">
    <property type="protein sequence ID" value="MDQ1184696.1"/>
    <property type="molecule type" value="Genomic_DNA"/>
</dbReference>
<evidence type="ECO:0000313" key="3">
    <source>
        <dbReference type="Proteomes" id="UP001224781"/>
    </source>
</evidence>
<evidence type="ECO:0000256" key="1">
    <source>
        <dbReference type="SAM" id="MobiDB-lite"/>
    </source>
</evidence>
<dbReference type="Proteomes" id="UP001224781">
    <property type="component" value="Unassembled WGS sequence"/>
</dbReference>
<feature type="region of interest" description="Disordered" evidence="1">
    <location>
        <begin position="234"/>
        <end position="253"/>
    </location>
</feature>
<gene>
    <name evidence="2" type="ORF">QE408_001839</name>
</gene>
<dbReference type="Gene3D" id="3.60.20.10">
    <property type="entry name" value="Glutamine Phosphoribosylpyrophosphate, subunit 1, domain 1"/>
    <property type="match status" value="1"/>
</dbReference>
<dbReference type="SUPFAM" id="SSF56235">
    <property type="entry name" value="N-terminal nucleophile aminohydrolases (Ntn hydrolases)"/>
    <property type="match status" value="1"/>
</dbReference>
<reference evidence="2 3" key="1">
    <citation type="submission" date="2023-07" db="EMBL/GenBank/DDBJ databases">
        <title>Functional and genomic diversity of the sorghum phyllosphere microbiome.</title>
        <authorList>
            <person name="Shade A."/>
        </authorList>
    </citation>
    <scope>NUCLEOTIDE SEQUENCE [LARGE SCALE GENOMIC DNA]</scope>
    <source>
        <strain evidence="2 3">SORGH_AS_1126</strain>
    </source>
</reference>
<comment type="caution">
    <text evidence="2">The sequence shown here is derived from an EMBL/GenBank/DDBJ whole genome shotgun (WGS) entry which is preliminary data.</text>
</comment>
<sequence>MTVIVAFNCQDGVVIAADSMITPSMGGINVGHHHGHKLAVLAGPQLFAFAGDQGQADRFKLMADSNHNLISQVPHQLDYAIAMSSSVLQQFQSTGLSLQMVGTNTILAFAKDNTHHCCVFEGPLQPRFLDNNHFYVALGSGKMSADPFLRFLSDIFCPAGAQPTLREAIFLATWAVQHVIDTNPGGVAGPIKVATFEINGTGPSARTLRDDEIAEHQQAIESAAEALRTWRTQIQSGAAADDVPDQPEAPRQA</sequence>